<keyword evidence="1" id="KW-0472">Membrane</keyword>
<dbReference type="AlphaFoldDB" id="A0A1A2TV98"/>
<proteinExistence type="predicted"/>
<gene>
    <name evidence="2" type="ORF">A5683_04010</name>
</gene>
<keyword evidence="1" id="KW-0812">Transmembrane</keyword>
<feature type="transmembrane region" description="Helical" evidence="1">
    <location>
        <begin position="6"/>
        <end position="24"/>
    </location>
</feature>
<reference evidence="2 3" key="1">
    <citation type="submission" date="2016-06" db="EMBL/GenBank/DDBJ databases">
        <authorList>
            <person name="Kjaerup R.B."/>
            <person name="Dalgaard T.S."/>
            <person name="Juul-Madsen H.R."/>
        </authorList>
    </citation>
    <scope>NUCLEOTIDE SEQUENCE [LARGE SCALE GENOMIC DNA]</scope>
    <source>
        <strain evidence="2 3">E152</strain>
    </source>
</reference>
<evidence type="ECO:0000313" key="2">
    <source>
        <dbReference type="EMBL" id="OBH70292.1"/>
    </source>
</evidence>
<evidence type="ECO:0000313" key="3">
    <source>
        <dbReference type="Proteomes" id="UP000092389"/>
    </source>
</evidence>
<evidence type="ECO:0000256" key="1">
    <source>
        <dbReference type="SAM" id="Phobius"/>
    </source>
</evidence>
<accession>A0A1A2T2N6</accession>
<dbReference type="Proteomes" id="UP000092389">
    <property type="component" value="Unassembled WGS sequence"/>
</dbReference>
<name>A0A1A2TV98_MYCNT</name>
<dbReference type="EMBL" id="LZJU01000151">
    <property type="protein sequence ID" value="OBH70292.1"/>
    <property type="molecule type" value="Genomic_DNA"/>
</dbReference>
<feature type="transmembrane region" description="Helical" evidence="1">
    <location>
        <begin position="36"/>
        <end position="52"/>
    </location>
</feature>
<keyword evidence="1" id="KW-1133">Transmembrane helix</keyword>
<protein>
    <submittedName>
        <fullName evidence="2">Uncharacterized protein</fullName>
    </submittedName>
</protein>
<accession>A0A1A2TV98</accession>
<sequence length="86" mass="8441">MTATGAPLIVSGILGVGEIAVGAYQHQRANKVAGNLNIVAGGLGLLAAVGATTGQLEIALPAAVLGGVAVGVNLINQTRQQRQQSA</sequence>
<comment type="caution">
    <text evidence="2">The sequence shown here is derived from an EMBL/GenBank/DDBJ whole genome shotgun (WGS) entry which is preliminary data.</text>
</comment>
<organism evidence="2 3">
    <name type="scientific">Mycobacterium mantenii</name>
    <dbReference type="NCBI Taxonomy" id="560555"/>
    <lineage>
        <taxon>Bacteria</taxon>
        <taxon>Bacillati</taxon>
        <taxon>Actinomycetota</taxon>
        <taxon>Actinomycetes</taxon>
        <taxon>Mycobacteriales</taxon>
        <taxon>Mycobacteriaceae</taxon>
        <taxon>Mycobacterium</taxon>
        <taxon>Mycobacterium avium complex (MAC)</taxon>
    </lineage>
</organism>
<feature type="transmembrane region" description="Helical" evidence="1">
    <location>
        <begin position="58"/>
        <end position="75"/>
    </location>
</feature>